<dbReference type="GeneID" id="20238021"/>
<sequence>MAEAMIVDEDENDDFPVKELWGLDHHFKSCLKLYISEILAAPYNNPYLGVFAYRNHPFQKVDITGIVVGMDERTKCHTYIDIERQQYGKYKLPGLLVKKLDELSVPVVYELGDCIQVCGKVKVFKNMREIVSTYTSIL</sequence>
<gene>
    <name evidence="1" type="ORF">LOTGIDRAFT_159296</name>
</gene>
<dbReference type="Gene3D" id="2.40.50.140">
    <property type="entry name" value="Nucleic acid-binding proteins"/>
    <property type="match status" value="1"/>
</dbReference>
<dbReference type="HOGENOM" id="CLU_1857546_0_0_1"/>
<dbReference type="OMA" id="SAMICHH"/>
<dbReference type="RefSeq" id="XP_009051882.1">
    <property type="nucleotide sequence ID" value="XM_009053634.1"/>
</dbReference>
<protein>
    <recommendedName>
        <fullName evidence="3">CST complex subunit Stn1 N-terminal domain-containing protein</fullName>
    </recommendedName>
</protein>
<dbReference type="InterPro" id="IPR012340">
    <property type="entry name" value="NA-bd_OB-fold"/>
</dbReference>
<dbReference type="Proteomes" id="UP000030746">
    <property type="component" value="Unassembled WGS sequence"/>
</dbReference>
<dbReference type="KEGG" id="lgi:LOTGIDRAFT_159296"/>
<dbReference type="AlphaFoldDB" id="V4AJI6"/>
<dbReference type="CTD" id="20238021"/>
<name>V4AJI6_LOTGI</name>
<organism evidence="1 2">
    <name type="scientific">Lottia gigantea</name>
    <name type="common">Giant owl limpet</name>
    <dbReference type="NCBI Taxonomy" id="225164"/>
    <lineage>
        <taxon>Eukaryota</taxon>
        <taxon>Metazoa</taxon>
        <taxon>Spiralia</taxon>
        <taxon>Lophotrochozoa</taxon>
        <taxon>Mollusca</taxon>
        <taxon>Gastropoda</taxon>
        <taxon>Patellogastropoda</taxon>
        <taxon>Lottioidea</taxon>
        <taxon>Lottiidae</taxon>
        <taxon>Lottia</taxon>
    </lineage>
</organism>
<dbReference type="EMBL" id="KB201305">
    <property type="protein sequence ID" value="ESO97277.1"/>
    <property type="molecule type" value="Genomic_DNA"/>
</dbReference>
<dbReference type="OrthoDB" id="77828at2759"/>
<evidence type="ECO:0000313" key="2">
    <source>
        <dbReference type="Proteomes" id="UP000030746"/>
    </source>
</evidence>
<reference evidence="1 2" key="1">
    <citation type="journal article" date="2013" name="Nature">
        <title>Insights into bilaterian evolution from three spiralian genomes.</title>
        <authorList>
            <person name="Simakov O."/>
            <person name="Marletaz F."/>
            <person name="Cho S.J."/>
            <person name="Edsinger-Gonzales E."/>
            <person name="Havlak P."/>
            <person name="Hellsten U."/>
            <person name="Kuo D.H."/>
            <person name="Larsson T."/>
            <person name="Lv J."/>
            <person name="Arendt D."/>
            <person name="Savage R."/>
            <person name="Osoegawa K."/>
            <person name="de Jong P."/>
            <person name="Grimwood J."/>
            <person name="Chapman J.A."/>
            <person name="Shapiro H."/>
            <person name="Aerts A."/>
            <person name="Otillar R.P."/>
            <person name="Terry A.Y."/>
            <person name="Boore J.L."/>
            <person name="Grigoriev I.V."/>
            <person name="Lindberg D.R."/>
            <person name="Seaver E.C."/>
            <person name="Weisblat D.A."/>
            <person name="Putnam N.H."/>
            <person name="Rokhsar D.S."/>
        </authorList>
    </citation>
    <scope>NUCLEOTIDE SEQUENCE [LARGE SCALE GENOMIC DNA]</scope>
</reference>
<accession>V4AJI6</accession>
<keyword evidence="2" id="KW-1185">Reference proteome</keyword>
<dbReference type="SUPFAM" id="SSF50249">
    <property type="entry name" value="Nucleic acid-binding proteins"/>
    <property type="match status" value="1"/>
</dbReference>
<dbReference type="STRING" id="225164.V4AJI6"/>
<evidence type="ECO:0000313" key="1">
    <source>
        <dbReference type="EMBL" id="ESO97277.1"/>
    </source>
</evidence>
<proteinExistence type="predicted"/>
<evidence type="ECO:0008006" key="3">
    <source>
        <dbReference type="Google" id="ProtNLM"/>
    </source>
</evidence>